<dbReference type="EMBL" id="CAWUPB010000851">
    <property type="protein sequence ID" value="CAK7326655.1"/>
    <property type="molecule type" value="Genomic_DNA"/>
</dbReference>
<evidence type="ECO:0000313" key="3">
    <source>
        <dbReference type="EMBL" id="CAK7326655.1"/>
    </source>
</evidence>
<reference evidence="3 4" key="1">
    <citation type="submission" date="2024-01" db="EMBL/GenBank/DDBJ databases">
        <authorList>
            <person name="Waweru B."/>
        </authorList>
    </citation>
    <scope>NUCLEOTIDE SEQUENCE [LARGE SCALE GENOMIC DNA]</scope>
</reference>
<gene>
    <name evidence="3" type="ORF">DCAF_LOCUS4358</name>
</gene>
<name>A0AAV1R0U9_9ROSI</name>
<sequence>MALRSLGRRSVLLLLFSVLTISILQLFFVNAEHYSLEHNPWIRIGIFLWASAVSHVLTFAGQEARMLGGRFHDLSPPPGPQPGRMRHMIPPEIPPKVQGSPPPPSH</sequence>
<organism evidence="3 4">
    <name type="scientific">Dovyalis caffra</name>
    <dbReference type="NCBI Taxonomy" id="77055"/>
    <lineage>
        <taxon>Eukaryota</taxon>
        <taxon>Viridiplantae</taxon>
        <taxon>Streptophyta</taxon>
        <taxon>Embryophyta</taxon>
        <taxon>Tracheophyta</taxon>
        <taxon>Spermatophyta</taxon>
        <taxon>Magnoliopsida</taxon>
        <taxon>eudicotyledons</taxon>
        <taxon>Gunneridae</taxon>
        <taxon>Pentapetalae</taxon>
        <taxon>rosids</taxon>
        <taxon>fabids</taxon>
        <taxon>Malpighiales</taxon>
        <taxon>Salicaceae</taxon>
        <taxon>Flacourtieae</taxon>
        <taxon>Dovyalis</taxon>
    </lineage>
</organism>
<accession>A0AAV1R0U9</accession>
<keyword evidence="2" id="KW-0472">Membrane</keyword>
<feature type="transmembrane region" description="Helical" evidence="2">
    <location>
        <begin position="41"/>
        <end position="60"/>
    </location>
</feature>
<evidence type="ECO:0000313" key="4">
    <source>
        <dbReference type="Proteomes" id="UP001314170"/>
    </source>
</evidence>
<protein>
    <submittedName>
        <fullName evidence="3">Uncharacterized protein</fullName>
    </submittedName>
</protein>
<feature type="region of interest" description="Disordered" evidence="1">
    <location>
        <begin position="70"/>
        <end position="106"/>
    </location>
</feature>
<evidence type="ECO:0000256" key="2">
    <source>
        <dbReference type="SAM" id="Phobius"/>
    </source>
</evidence>
<evidence type="ECO:0000256" key="1">
    <source>
        <dbReference type="SAM" id="MobiDB-lite"/>
    </source>
</evidence>
<dbReference type="Proteomes" id="UP001314170">
    <property type="component" value="Unassembled WGS sequence"/>
</dbReference>
<keyword evidence="2" id="KW-0812">Transmembrane</keyword>
<comment type="caution">
    <text evidence="3">The sequence shown here is derived from an EMBL/GenBank/DDBJ whole genome shotgun (WGS) entry which is preliminary data.</text>
</comment>
<dbReference type="AlphaFoldDB" id="A0AAV1R0U9"/>
<keyword evidence="4" id="KW-1185">Reference proteome</keyword>
<proteinExistence type="predicted"/>
<keyword evidence="2" id="KW-1133">Transmembrane helix</keyword>